<evidence type="ECO:0000256" key="1">
    <source>
        <dbReference type="ARBA" id="ARBA00004741"/>
    </source>
</evidence>
<dbReference type="Pfam" id="PF01842">
    <property type="entry name" value="ACT"/>
    <property type="match status" value="1"/>
</dbReference>
<sequence>MSPDGAGGESYAYLGPELTFTESALLTVPGAAQARRVPATSVNAALQLVLDGEVGAAMVPIENSVEGGVTATLDAIAVSDELRIIREVVVPVRFNLLARPGTRLEDVRVVATHSHAMAQCRGWVDAHLPGTEYLPSSSTAAAGVALTGPGPWPWDAAICAPVVGERYDLAVLAEDIGDRTGAVTRFVLVSRPRPLPPRTGSDKTTIVVPLPDDHPGALMEILDQFAARGVNLSRIESRPTGAYLGDYFFSIDAEGHLEDARVADALAGLHRISPATRFLGSYPRADDGVPTVPRHHRDQAFEDASRWVSSLTGRRGGGNAGPDTA</sequence>
<dbReference type="SUPFAM" id="SSF53850">
    <property type="entry name" value="Periplasmic binding protein-like II"/>
    <property type="match status" value="1"/>
</dbReference>
<dbReference type="CDD" id="cd13632">
    <property type="entry name" value="PBP2_Aa-PDT_like"/>
    <property type="match status" value="1"/>
</dbReference>
<dbReference type="PROSITE" id="PS51671">
    <property type="entry name" value="ACT"/>
    <property type="match status" value="1"/>
</dbReference>
<evidence type="ECO:0000256" key="3">
    <source>
        <dbReference type="ARBA" id="ARBA00021872"/>
    </source>
</evidence>
<evidence type="ECO:0000256" key="7">
    <source>
        <dbReference type="ARBA" id="ARBA00023239"/>
    </source>
</evidence>
<dbReference type="PANTHER" id="PTHR21022">
    <property type="entry name" value="PREPHENATE DEHYDRATASE P PROTEIN"/>
    <property type="match status" value="1"/>
</dbReference>
<dbReference type="PROSITE" id="PS51171">
    <property type="entry name" value="PREPHENATE_DEHYDR_3"/>
    <property type="match status" value="1"/>
</dbReference>
<dbReference type="PROSITE" id="PS00858">
    <property type="entry name" value="PREPHENATE_DEHYDR_2"/>
    <property type="match status" value="1"/>
</dbReference>
<dbReference type="Pfam" id="PF00800">
    <property type="entry name" value="PDT"/>
    <property type="match status" value="1"/>
</dbReference>
<reference evidence="13" key="1">
    <citation type="journal article" date="2019" name="Int. J. Syst. Evol. Microbiol.">
        <title>The Global Catalogue of Microorganisms (GCM) 10K type strain sequencing project: providing services to taxonomists for standard genome sequencing and annotation.</title>
        <authorList>
            <consortium name="The Broad Institute Genomics Platform"/>
            <consortium name="The Broad Institute Genome Sequencing Center for Infectious Disease"/>
            <person name="Wu L."/>
            <person name="Ma J."/>
        </authorList>
    </citation>
    <scope>NUCLEOTIDE SEQUENCE [LARGE SCALE GENOMIC DNA]</scope>
    <source>
        <strain evidence="13">CGMCC 1.15480</strain>
    </source>
</reference>
<keyword evidence="13" id="KW-1185">Reference proteome</keyword>
<dbReference type="NCBIfam" id="NF008865">
    <property type="entry name" value="PRK11898.1"/>
    <property type="match status" value="1"/>
</dbReference>
<feature type="domain" description="Prephenate dehydratase" evidence="10">
    <location>
        <begin position="10"/>
        <end position="191"/>
    </location>
</feature>
<keyword evidence="7 9" id="KW-0456">Lyase</keyword>
<dbReference type="InterPro" id="IPR045865">
    <property type="entry name" value="ACT-like_dom_sf"/>
</dbReference>
<dbReference type="InterPro" id="IPR002912">
    <property type="entry name" value="ACT_dom"/>
</dbReference>
<name>A0ABQ1NKK5_9MICC</name>
<feature type="domain" description="ACT" evidence="11">
    <location>
        <begin position="206"/>
        <end position="283"/>
    </location>
</feature>
<evidence type="ECO:0000259" key="11">
    <source>
        <dbReference type="PROSITE" id="PS51671"/>
    </source>
</evidence>
<evidence type="ECO:0000256" key="4">
    <source>
        <dbReference type="ARBA" id="ARBA00022605"/>
    </source>
</evidence>
<dbReference type="InterPro" id="IPR001086">
    <property type="entry name" value="Preph_deHydtase"/>
</dbReference>
<evidence type="ECO:0000313" key="13">
    <source>
        <dbReference type="Proteomes" id="UP000597761"/>
    </source>
</evidence>
<keyword evidence="6 9" id="KW-0584">Phenylalanine biosynthesis</keyword>
<organism evidence="12 13">
    <name type="scientific">Tersicoccus solisilvae</name>
    <dbReference type="NCBI Taxonomy" id="1882339"/>
    <lineage>
        <taxon>Bacteria</taxon>
        <taxon>Bacillati</taxon>
        <taxon>Actinomycetota</taxon>
        <taxon>Actinomycetes</taxon>
        <taxon>Micrococcales</taxon>
        <taxon>Micrococcaceae</taxon>
        <taxon>Tersicoccus</taxon>
    </lineage>
</organism>
<evidence type="ECO:0000256" key="2">
    <source>
        <dbReference type="ARBA" id="ARBA00013147"/>
    </source>
</evidence>
<evidence type="ECO:0000313" key="12">
    <source>
        <dbReference type="EMBL" id="GGC77574.1"/>
    </source>
</evidence>
<accession>A0ABQ1NKK5</accession>
<dbReference type="RefSeq" id="WP_188664481.1">
    <property type="nucleotide sequence ID" value="NZ_BMJI01000001.1"/>
</dbReference>
<comment type="catalytic activity">
    <reaction evidence="8 9">
        <text>prephenate + H(+) = 3-phenylpyruvate + CO2 + H2O</text>
        <dbReference type="Rhea" id="RHEA:21648"/>
        <dbReference type="ChEBI" id="CHEBI:15377"/>
        <dbReference type="ChEBI" id="CHEBI:15378"/>
        <dbReference type="ChEBI" id="CHEBI:16526"/>
        <dbReference type="ChEBI" id="CHEBI:18005"/>
        <dbReference type="ChEBI" id="CHEBI:29934"/>
        <dbReference type="EC" id="4.2.1.51"/>
    </reaction>
</comment>
<dbReference type="PROSITE" id="PS00857">
    <property type="entry name" value="PREPHENATE_DEHYDR_1"/>
    <property type="match status" value="1"/>
</dbReference>
<evidence type="ECO:0000256" key="6">
    <source>
        <dbReference type="ARBA" id="ARBA00023222"/>
    </source>
</evidence>
<evidence type="ECO:0000256" key="8">
    <source>
        <dbReference type="ARBA" id="ARBA00047848"/>
    </source>
</evidence>
<dbReference type="InterPro" id="IPR008242">
    <property type="entry name" value="Chor_mutase/pphenate_deHydtase"/>
</dbReference>
<dbReference type="SUPFAM" id="SSF55021">
    <property type="entry name" value="ACT-like"/>
    <property type="match status" value="1"/>
</dbReference>
<dbReference type="PANTHER" id="PTHR21022:SF19">
    <property type="entry name" value="PREPHENATE DEHYDRATASE-RELATED"/>
    <property type="match status" value="1"/>
</dbReference>
<gene>
    <name evidence="9" type="primary">pheA</name>
    <name evidence="12" type="ORF">GCM10011512_00130</name>
</gene>
<keyword evidence="4 9" id="KW-0028">Amino-acid biosynthesis</keyword>
<evidence type="ECO:0000256" key="5">
    <source>
        <dbReference type="ARBA" id="ARBA00023141"/>
    </source>
</evidence>
<evidence type="ECO:0000256" key="9">
    <source>
        <dbReference type="RuleBase" id="RU361254"/>
    </source>
</evidence>
<dbReference type="CDD" id="cd04905">
    <property type="entry name" value="ACT_CM-PDT"/>
    <property type="match status" value="1"/>
</dbReference>
<proteinExistence type="predicted"/>
<comment type="pathway">
    <text evidence="1 9">Amino-acid biosynthesis; L-phenylalanine biosynthesis; phenylpyruvate from prephenate: step 1/1.</text>
</comment>
<dbReference type="Gene3D" id="3.30.70.260">
    <property type="match status" value="1"/>
</dbReference>
<dbReference type="InterPro" id="IPR018528">
    <property type="entry name" value="Preph_deHydtase_CS"/>
</dbReference>
<dbReference type="Gene3D" id="3.40.190.10">
    <property type="entry name" value="Periplasmic binding protein-like II"/>
    <property type="match status" value="2"/>
</dbReference>
<dbReference type="Proteomes" id="UP000597761">
    <property type="component" value="Unassembled WGS sequence"/>
</dbReference>
<dbReference type="PIRSF" id="PIRSF001500">
    <property type="entry name" value="Chor_mut_pdt_Ppr"/>
    <property type="match status" value="1"/>
</dbReference>
<comment type="caution">
    <text evidence="12">The sequence shown here is derived from an EMBL/GenBank/DDBJ whole genome shotgun (WGS) entry which is preliminary data.</text>
</comment>
<dbReference type="EMBL" id="BMJI01000001">
    <property type="protein sequence ID" value="GGC77574.1"/>
    <property type="molecule type" value="Genomic_DNA"/>
</dbReference>
<keyword evidence="5 9" id="KW-0057">Aromatic amino acid biosynthesis</keyword>
<dbReference type="EC" id="4.2.1.51" evidence="2 9"/>
<evidence type="ECO:0000259" key="10">
    <source>
        <dbReference type="PROSITE" id="PS51171"/>
    </source>
</evidence>
<protein>
    <recommendedName>
        <fullName evidence="3 9">Prephenate dehydratase</fullName>
        <shortName evidence="9">PDT</shortName>
        <ecNumber evidence="2 9">4.2.1.51</ecNumber>
    </recommendedName>
</protein>